<feature type="transmembrane region" description="Helical" evidence="7">
    <location>
        <begin position="399"/>
        <end position="422"/>
    </location>
</feature>
<evidence type="ECO:0000313" key="9">
    <source>
        <dbReference type="Proteomes" id="UP000016057"/>
    </source>
</evidence>
<dbReference type="PATRIC" id="fig|1234409.3.peg.509"/>
<keyword evidence="6 7" id="KW-0472">Membrane</keyword>
<evidence type="ECO:0000256" key="6">
    <source>
        <dbReference type="ARBA" id="ARBA00023136"/>
    </source>
</evidence>
<evidence type="ECO:0000256" key="3">
    <source>
        <dbReference type="ARBA" id="ARBA00022475"/>
    </source>
</evidence>
<feature type="transmembrane region" description="Helical" evidence="7">
    <location>
        <begin position="12"/>
        <end position="29"/>
    </location>
</feature>
<feature type="transmembrane region" description="Helical" evidence="7">
    <location>
        <begin position="247"/>
        <end position="269"/>
    </location>
</feature>
<feature type="transmembrane region" description="Helical" evidence="7">
    <location>
        <begin position="41"/>
        <end position="64"/>
    </location>
</feature>
<dbReference type="EMBL" id="AMYT01000016">
    <property type="protein sequence ID" value="EKU27527.1"/>
    <property type="molecule type" value="Genomic_DNA"/>
</dbReference>
<accession>K8ZBY1</accession>
<keyword evidence="9" id="KW-1185">Reference proteome</keyword>
<dbReference type="InterPro" id="IPR050367">
    <property type="entry name" value="APC_superfamily"/>
</dbReference>
<dbReference type="OrthoDB" id="92719at2"/>
<dbReference type="NCBIfam" id="NF011775">
    <property type="entry name" value="PRK15238.1"/>
    <property type="match status" value="1"/>
</dbReference>
<feature type="transmembrane region" description="Helical" evidence="7">
    <location>
        <begin position="213"/>
        <end position="235"/>
    </location>
</feature>
<feature type="transmembrane region" description="Helical" evidence="7">
    <location>
        <begin position="473"/>
        <end position="491"/>
    </location>
</feature>
<dbReference type="PANTHER" id="PTHR42770">
    <property type="entry name" value="AMINO ACID TRANSPORTER-RELATED"/>
    <property type="match status" value="1"/>
</dbReference>
<evidence type="ECO:0000256" key="1">
    <source>
        <dbReference type="ARBA" id="ARBA00004651"/>
    </source>
</evidence>
<dbReference type="AlphaFoldDB" id="K8ZBY1"/>
<keyword evidence="2" id="KW-0813">Transport</keyword>
<dbReference type="RefSeq" id="WP_009489651.1">
    <property type="nucleotide sequence ID" value="NZ_AMYT01000016.1"/>
</dbReference>
<proteinExistence type="predicted"/>
<feature type="transmembrane region" description="Helical" evidence="7">
    <location>
        <begin position="164"/>
        <end position="185"/>
    </location>
</feature>
<evidence type="ECO:0000256" key="4">
    <source>
        <dbReference type="ARBA" id="ARBA00022692"/>
    </source>
</evidence>
<sequence length="501" mass="55426">MGEQHSKQKLTLIPLVLMIFTSVYGFANIPRAFWLMGYSSIIFYVLAAILFFIPYAFMLSEFGAAFKDSKGGIYSWMAESYKPRFAFIGMFMWYISYVIWMVNVGTSIWVPLSNIIFGEDKTQTWSLFGLNSVQTLAILGILFVIVVTWIASHGIEKIKKFTSVGGAATALINLVVLACGVVILVKNGHMAEPLSFQAFLHSPNPGYQNPLSVLSFLVFAIFAYGGLEVVGGLVDETEKPEKTFPKAVLLSAIIIAVGYSLLIFIMGAFTNWDFAFQKFANGEVTMANVAYVALNNMGYQMGLAFGAADHTAMIVGQWFARYVGISMFLALGGAYFTIIFSPLKQLIEGTPKELWPAKWSQVNKHGMPVHAMKWQAIIVIAIIAVVSFGGSTASKFFDILVAMTNVSMTLPYMFIAFTFLGFKKKTEIKKPFELYKKPWQAKLAVVVVLLVVGFANAFTIIEPAIHGDIAKTLFSIAGPLIFGIIAFVMFTRYEKKYGKQG</sequence>
<keyword evidence="3" id="KW-1003">Cell membrane</keyword>
<name>K8ZBY1_9ENTE</name>
<keyword evidence="5 7" id="KW-1133">Transmembrane helix</keyword>
<dbReference type="PIRSF" id="PIRSF006060">
    <property type="entry name" value="AA_transporter"/>
    <property type="match status" value="1"/>
</dbReference>
<feature type="transmembrane region" description="Helical" evidence="7">
    <location>
        <begin position="85"/>
        <end position="112"/>
    </location>
</feature>
<dbReference type="InterPro" id="IPR002293">
    <property type="entry name" value="AA/rel_permease1"/>
</dbReference>
<evidence type="ECO:0000256" key="7">
    <source>
        <dbReference type="SAM" id="Phobius"/>
    </source>
</evidence>
<organism evidence="8 9">
    <name type="scientific">Catellicoccus marimammalium M35/04/3</name>
    <dbReference type="NCBI Taxonomy" id="1234409"/>
    <lineage>
        <taxon>Bacteria</taxon>
        <taxon>Bacillati</taxon>
        <taxon>Bacillota</taxon>
        <taxon>Bacilli</taxon>
        <taxon>Lactobacillales</taxon>
        <taxon>Enterococcaceae</taxon>
        <taxon>Catellicoccus</taxon>
    </lineage>
</organism>
<dbReference type="Gene3D" id="1.20.1740.10">
    <property type="entry name" value="Amino acid/polyamine transporter I"/>
    <property type="match status" value="1"/>
</dbReference>
<feature type="transmembrane region" description="Helical" evidence="7">
    <location>
        <begin position="443"/>
        <end position="461"/>
    </location>
</feature>
<keyword evidence="4 7" id="KW-0812">Transmembrane</keyword>
<feature type="transmembrane region" description="Helical" evidence="7">
    <location>
        <begin position="319"/>
        <end position="340"/>
    </location>
</feature>
<dbReference type="GO" id="GO:0022857">
    <property type="term" value="F:transmembrane transporter activity"/>
    <property type="evidence" value="ECO:0007669"/>
    <property type="project" value="InterPro"/>
</dbReference>
<comment type="caution">
    <text evidence="8">The sequence shown here is derived from an EMBL/GenBank/DDBJ whole genome shotgun (WGS) entry which is preliminary data.</text>
</comment>
<dbReference type="PANTHER" id="PTHR42770:SF15">
    <property type="entry name" value="GLUTAMATE_GAMMA-AMINOBUTYRATE ANTIPORTER-RELATED"/>
    <property type="match status" value="1"/>
</dbReference>
<dbReference type="GO" id="GO:0005886">
    <property type="term" value="C:plasma membrane"/>
    <property type="evidence" value="ECO:0007669"/>
    <property type="project" value="UniProtKB-SubCell"/>
</dbReference>
<evidence type="ECO:0000256" key="5">
    <source>
        <dbReference type="ARBA" id="ARBA00022989"/>
    </source>
</evidence>
<evidence type="ECO:0000256" key="2">
    <source>
        <dbReference type="ARBA" id="ARBA00022448"/>
    </source>
</evidence>
<protein>
    <submittedName>
        <fullName evidence="8">Putative amino acid permease</fullName>
    </submittedName>
</protein>
<dbReference type="eggNOG" id="COG0531">
    <property type="taxonomic scope" value="Bacteria"/>
</dbReference>
<dbReference type="STRING" id="1234409.C683_0549"/>
<dbReference type="Proteomes" id="UP000016057">
    <property type="component" value="Unassembled WGS sequence"/>
</dbReference>
<feature type="transmembrane region" description="Helical" evidence="7">
    <location>
        <begin position="132"/>
        <end position="152"/>
    </location>
</feature>
<evidence type="ECO:0000313" key="8">
    <source>
        <dbReference type="EMBL" id="EKU27527.1"/>
    </source>
</evidence>
<comment type="subcellular location">
    <subcellularLocation>
        <location evidence="1">Cell membrane</location>
        <topology evidence="1">Multi-pass membrane protein</topology>
    </subcellularLocation>
</comment>
<reference evidence="8 9" key="1">
    <citation type="journal article" date="2013" name="Genome Announc.">
        <title>Draft Genome Sequence of Catellicoccus marimammalium, a Novel Species Commonly Found in Gull Feces.</title>
        <authorList>
            <person name="Weigand M.R."/>
            <person name="Ryu H."/>
            <person name="Bozcek L."/>
            <person name="Konstantinidis K.T."/>
            <person name="Santo Domingo J.W."/>
        </authorList>
    </citation>
    <scope>NUCLEOTIDE SEQUENCE [LARGE SCALE GENOMIC DNA]</scope>
    <source>
        <strain evidence="8 9">M35/04/3</strain>
    </source>
</reference>
<gene>
    <name evidence="8" type="ORF">C683_0549</name>
</gene>
<dbReference type="Pfam" id="PF13520">
    <property type="entry name" value="AA_permease_2"/>
    <property type="match status" value="1"/>
</dbReference>